<dbReference type="InterPro" id="IPR000843">
    <property type="entry name" value="HTH_LacI"/>
</dbReference>
<dbReference type="PROSITE" id="PS50932">
    <property type="entry name" value="HTH_LACI_2"/>
    <property type="match status" value="1"/>
</dbReference>
<keyword evidence="3" id="KW-0804">Transcription</keyword>
<dbReference type="Proteomes" id="UP001596023">
    <property type="component" value="Unassembled WGS sequence"/>
</dbReference>
<dbReference type="InterPro" id="IPR028082">
    <property type="entry name" value="Peripla_BP_I"/>
</dbReference>
<evidence type="ECO:0000256" key="1">
    <source>
        <dbReference type="ARBA" id="ARBA00023015"/>
    </source>
</evidence>
<dbReference type="Pfam" id="PF00356">
    <property type="entry name" value="LacI"/>
    <property type="match status" value="1"/>
</dbReference>
<dbReference type="EMBL" id="JBHSGN010000169">
    <property type="protein sequence ID" value="MFC4677044.1"/>
    <property type="molecule type" value="Genomic_DNA"/>
</dbReference>
<dbReference type="CDD" id="cd06267">
    <property type="entry name" value="PBP1_LacI_sugar_binding-like"/>
    <property type="match status" value="1"/>
</dbReference>
<keyword evidence="2 5" id="KW-0238">DNA-binding</keyword>
<sequence length="341" mass="38479">MSSPKTTIKEIASSLGLSIATVSRALNDSCEIHPETRRRVLAKAQELRYKPNIQARNLLKRRNNMIGIVVPEFITFFFPEIIIGIQEVVNKQGYQALICQSNESSSLERKNVEMLEDSMVEGLIVSVTKDSQNIDLYERLIQERTPIVFVNRVLPQLQADQIVIDDRKWAFKMVEHLIKCGYKQIAHLAGNPDLSVSKERLQGYLDALATYNIPIQEQFIMHVGVQQDRAKSGIDYLMVLKEKPDAIFAVNDPIAIGCILELRKRGLNVPKDIAVAGFSESPIGKIMELTSVSQPTFEIGRIAAERLLKQIENYNTLKETIVLDAKLNIRNSTLPQSKRGH</sequence>
<dbReference type="Gene3D" id="1.10.260.40">
    <property type="entry name" value="lambda repressor-like DNA-binding domains"/>
    <property type="match status" value="1"/>
</dbReference>
<evidence type="ECO:0000256" key="3">
    <source>
        <dbReference type="ARBA" id="ARBA00023163"/>
    </source>
</evidence>
<protein>
    <submittedName>
        <fullName evidence="5">LacI family DNA-binding transcriptional regulator</fullName>
    </submittedName>
</protein>
<dbReference type="CDD" id="cd01392">
    <property type="entry name" value="HTH_LacI"/>
    <property type="match status" value="1"/>
</dbReference>
<evidence type="ECO:0000259" key="4">
    <source>
        <dbReference type="PROSITE" id="PS50932"/>
    </source>
</evidence>
<evidence type="ECO:0000313" key="6">
    <source>
        <dbReference type="Proteomes" id="UP001596023"/>
    </source>
</evidence>
<proteinExistence type="predicted"/>
<keyword evidence="1" id="KW-0805">Transcription regulation</keyword>
<evidence type="ECO:0000256" key="2">
    <source>
        <dbReference type="ARBA" id="ARBA00023125"/>
    </source>
</evidence>
<gene>
    <name evidence="5" type="ORF">ACFO6W_25515</name>
</gene>
<keyword evidence="6" id="KW-1185">Reference proteome</keyword>
<dbReference type="PANTHER" id="PTHR30146:SF109">
    <property type="entry name" value="HTH-TYPE TRANSCRIPTIONAL REGULATOR GALS"/>
    <property type="match status" value="1"/>
</dbReference>
<organism evidence="5 6">
    <name type="scientific">Dysgonomonas termitidis</name>
    <dbReference type="NCBI Taxonomy" id="1516126"/>
    <lineage>
        <taxon>Bacteria</taxon>
        <taxon>Pseudomonadati</taxon>
        <taxon>Bacteroidota</taxon>
        <taxon>Bacteroidia</taxon>
        <taxon>Bacteroidales</taxon>
        <taxon>Dysgonomonadaceae</taxon>
        <taxon>Dysgonomonas</taxon>
    </lineage>
</organism>
<dbReference type="InterPro" id="IPR001761">
    <property type="entry name" value="Peripla_BP/Lac1_sug-bd_dom"/>
</dbReference>
<evidence type="ECO:0000313" key="5">
    <source>
        <dbReference type="EMBL" id="MFC4677044.1"/>
    </source>
</evidence>
<dbReference type="InterPro" id="IPR010982">
    <property type="entry name" value="Lambda_DNA-bd_dom_sf"/>
</dbReference>
<accession>A0ABV9L406</accession>
<dbReference type="PANTHER" id="PTHR30146">
    <property type="entry name" value="LACI-RELATED TRANSCRIPTIONAL REPRESSOR"/>
    <property type="match status" value="1"/>
</dbReference>
<dbReference type="RefSeq" id="WP_380001846.1">
    <property type="nucleotide sequence ID" value="NZ_JBHSGN010000169.1"/>
</dbReference>
<feature type="domain" description="HTH lacI-type" evidence="4">
    <location>
        <begin position="6"/>
        <end position="60"/>
    </location>
</feature>
<reference evidence="6" key="1">
    <citation type="journal article" date="2019" name="Int. J. Syst. Evol. Microbiol.">
        <title>The Global Catalogue of Microorganisms (GCM) 10K type strain sequencing project: providing services to taxonomists for standard genome sequencing and annotation.</title>
        <authorList>
            <consortium name="The Broad Institute Genomics Platform"/>
            <consortium name="The Broad Institute Genome Sequencing Center for Infectious Disease"/>
            <person name="Wu L."/>
            <person name="Ma J."/>
        </authorList>
    </citation>
    <scope>NUCLEOTIDE SEQUENCE [LARGE SCALE GENOMIC DNA]</scope>
    <source>
        <strain evidence="6">CCUG 66188</strain>
    </source>
</reference>
<dbReference type="Pfam" id="PF00532">
    <property type="entry name" value="Peripla_BP_1"/>
    <property type="match status" value="1"/>
</dbReference>
<dbReference type="SUPFAM" id="SSF47413">
    <property type="entry name" value="lambda repressor-like DNA-binding domains"/>
    <property type="match status" value="1"/>
</dbReference>
<comment type="caution">
    <text evidence="5">The sequence shown here is derived from an EMBL/GenBank/DDBJ whole genome shotgun (WGS) entry which is preliminary data.</text>
</comment>
<dbReference type="SUPFAM" id="SSF53822">
    <property type="entry name" value="Periplasmic binding protein-like I"/>
    <property type="match status" value="1"/>
</dbReference>
<name>A0ABV9L406_9BACT</name>
<dbReference type="Gene3D" id="3.40.50.2300">
    <property type="match status" value="2"/>
</dbReference>
<dbReference type="SMART" id="SM00354">
    <property type="entry name" value="HTH_LACI"/>
    <property type="match status" value="1"/>
</dbReference>
<dbReference type="GO" id="GO:0003677">
    <property type="term" value="F:DNA binding"/>
    <property type="evidence" value="ECO:0007669"/>
    <property type="project" value="UniProtKB-KW"/>
</dbReference>